<feature type="transmembrane region" description="Helical" evidence="2">
    <location>
        <begin position="284"/>
        <end position="303"/>
    </location>
</feature>
<dbReference type="Gramene" id="evm.model.01.1461">
    <property type="protein sequence ID" value="cds.evm.model.01.1461"/>
    <property type="gene ID" value="evm.TU.01.1461"/>
</dbReference>
<dbReference type="PANTHER" id="PTHR24128:SF61">
    <property type="entry name" value="ANKYRIN REPEAT-CONTAINING PROTEIN BDA1-LIKE"/>
    <property type="match status" value="1"/>
</dbReference>
<evidence type="ECO:0000256" key="1">
    <source>
        <dbReference type="PROSITE-ProRule" id="PRU00023"/>
    </source>
</evidence>
<proteinExistence type="predicted"/>
<keyword evidence="2" id="KW-1133">Transmembrane helix</keyword>
<dbReference type="SUPFAM" id="SSF48403">
    <property type="entry name" value="Ankyrin repeat"/>
    <property type="match status" value="1"/>
</dbReference>
<keyword evidence="2" id="KW-0812">Transmembrane</keyword>
<keyword evidence="1" id="KW-0040">ANK repeat</keyword>
<dbReference type="EnsemblPlants" id="evm.model.01.1461">
    <property type="protein sequence ID" value="cds.evm.model.01.1461"/>
    <property type="gene ID" value="evm.TU.01.1461"/>
</dbReference>
<evidence type="ECO:0000313" key="3">
    <source>
        <dbReference type="EnsemblPlants" id="cds.evm.model.01.1461"/>
    </source>
</evidence>
<evidence type="ECO:0000256" key="2">
    <source>
        <dbReference type="SAM" id="Phobius"/>
    </source>
</evidence>
<sequence length="335" mass="37704">MLSSTRRLFEASLNGDVGELHQLIKENPLILADYSLVSPHENPLHVATKAMKLSYVKEIVKLKPEFVKELNKDGFRPLDIASALGHVEIVKVLIKGTTTTSNLCRLKGRDGRTAIHYAAMSGKIEVIDVLISSCKECVEDLTCVGETSLHLAVKFNKFQAFTNLVEWIQRIGEEEIVNWGDNDGNTVLHLAVATKQHQMPYIPSEPLPFTVGFGVVLANLGTLAASEMFLFGNSLGLTASLNVIIYLTAGFPFQRELHISIYSMLFAYGWSVQGLESSENSKVGMRNVILGFAFLLPFVLRWFPRWGIGKRIRLWWINKMIMIRNTRVQHYPTLW</sequence>
<feature type="transmembrane region" description="Helical" evidence="2">
    <location>
        <begin position="256"/>
        <end position="272"/>
    </location>
</feature>
<keyword evidence="2" id="KW-0472">Membrane</keyword>
<dbReference type="InterPro" id="IPR002110">
    <property type="entry name" value="Ankyrin_rpt"/>
</dbReference>
<dbReference type="EMBL" id="UZAU01000032">
    <property type="status" value="NOT_ANNOTATED_CDS"/>
    <property type="molecule type" value="Genomic_DNA"/>
</dbReference>
<feature type="repeat" description="ANK" evidence="1">
    <location>
        <begin position="110"/>
        <end position="132"/>
    </location>
</feature>
<dbReference type="SMART" id="SM00248">
    <property type="entry name" value="ANK"/>
    <property type="match status" value="4"/>
</dbReference>
<reference evidence="3" key="2">
    <citation type="submission" date="2021-03" db="UniProtKB">
        <authorList>
            <consortium name="EnsemblPlants"/>
        </authorList>
    </citation>
    <scope>IDENTIFICATION</scope>
</reference>
<dbReference type="PROSITE" id="PS50088">
    <property type="entry name" value="ANK_REPEAT"/>
    <property type="match status" value="1"/>
</dbReference>
<dbReference type="Pfam" id="PF12796">
    <property type="entry name" value="Ank_2"/>
    <property type="match status" value="2"/>
</dbReference>
<dbReference type="PROSITE" id="PS50297">
    <property type="entry name" value="ANK_REP_REGION"/>
    <property type="match status" value="1"/>
</dbReference>
<dbReference type="Proteomes" id="UP000596661">
    <property type="component" value="Chromosome 1"/>
</dbReference>
<keyword evidence="4" id="KW-1185">Reference proteome</keyword>
<reference evidence="3" key="1">
    <citation type="submission" date="2018-11" db="EMBL/GenBank/DDBJ databases">
        <authorList>
            <person name="Grassa J C."/>
        </authorList>
    </citation>
    <scope>NUCLEOTIDE SEQUENCE [LARGE SCALE GENOMIC DNA]</scope>
</reference>
<dbReference type="OMA" id="ICKGICA"/>
<dbReference type="PANTHER" id="PTHR24128">
    <property type="entry name" value="HOMEOBOX PROTEIN WARIAI"/>
    <property type="match status" value="1"/>
</dbReference>
<evidence type="ECO:0000313" key="4">
    <source>
        <dbReference type="Proteomes" id="UP000596661"/>
    </source>
</evidence>
<organism evidence="3 4">
    <name type="scientific">Cannabis sativa</name>
    <name type="common">Hemp</name>
    <name type="synonym">Marijuana</name>
    <dbReference type="NCBI Taxonomy" id="3483"/>
    <lineage>
        <taxon>Eukaryota</taxon>
        <taxon>Viridiplantae</taxon>
        <taxon>Streptophyta</taxon>
        <taxon>Embryophyta</taxon>
        <taxon>Tracheophyta</taxon>
        <taxon>Spermatophyta</taxon>
        <taxon>Magnoliopsida</taxon>
        <taxon>eudicotyledons</taxon>
        <taxon>Gunneridae</taxon>
        <taxon>Pentapetalae</taxon>
        <taxon>rosids</taxon>
        <taxon>fabids</taxon>
        <taxon>Rosales</taxon>
        <taxon>Cannabaceae</taxon>
        <taxon>Cannabis</taxon>
    </lineage>
</organism>
<name>A0A803NH61_CANSA</name>
<accession>A0A803NH61</accession>
<protein>
    <submittedName>
        <fullName evidence="3">Uncharacterized protein</fullName>
    </submittedName>
</protein>
<dbReference type="InterPro" id="IPR036770">
    <property type="entry name" value="Ankyrin_rpt-contain_sf"/>
</dbReference>
<dbReference type="AlphaFoldDB" id="A0A803NH61"/>
<feature type="transmembrane region" description="Helical" evidence="2">
    <location>
        <begin position="231"/>
        <end position="249"/>
    </location>
</feature>
<dbReference type="Gene3D" id="1.25.40.20">
    <property type="entry name" value="Ankyrin repeat-containing domain"/>
    <property type="match status" value="1"/>
</dbReference>